<keyword evidence="2" id="KW-0812">Transmembrane</keyword>
<keyword evidence="1" id="KW-0175">Coiled coil</keyword>
<feature type="transmembrane region" description="Helical" evidence="2">
    <location>
        <begin position="80"/>
        <end position="100"/>
    </location>
</feature>
<keyword evidence="2" id="KW-0472">Membrane</keyword>
<feature type="transmembrane region" description="Helical" evidence="2">
    <location>
        <begin position="56"/>
        <end position="74"/>
    </location>
</feature>
<dbReference type="PATRIC" id="fig|634498.28.peg.379"/>
<dbReference type="EMBL" id="CP001719">
    <property type="protein sequence ID" value="ADC46227.1"/>
    <property type="molecule type" value="Genomic_DNA"/>
</dbReference>
<organism evidence="3 4">
    <name type="scientific">Methanobrevibacter ruminantium (strain ATCC 35063 / DSM 1093 / JCM 13430 / OCM 146 / M1)</name>
    <name type="common">Methanobacterium ruminantium</name>
    <dbReference type="NCBI Taxonomy" id="634498"/>
    <lineage>
        <taxon>Archaea</taxon>
        <taxon>Methanobacteriati</taxon>
        <taxon>Methanobacteriota</taxon>
        <taxon>Methanomada group</taxon>
        <taxon>Methanobacteria</taxon>
        <taxon>Methanobacteriales</taxon>
        <taxon>Methanobacteriaceae</taxon>
        <taxon>Methanobrevibacter</taxon>
    </lineage>
</organism>
<feature type="transmembrane region" description="Helical" evidence="2">
    <location>
        <begin position="217"/>
        <end position="239"/>
    </location>
</feature>
<evidence type="ECO:0000256" key="1">
    <source>
        <dbReference type="SAM" id="Coils"/>
    </source>
</evidence>
<feature type="transmembrane region" description="Helical" evidence="2">
    <location>
        <begin position="160"/>
        <end position="181"/>
    </location>
</feature>
<dbReference type="Proteomes" id="UP000008680">
    <property type="component" value="Chromosome"/>
</dbReference>
<name>D3E0I1_METRM</name>
<feature type="coiled-coil region" evidence="1">
    <location>
        <begin position="239"/>
        <end position="266"/>
    </location>
</feature>
<sequence length="267" mass="30602">MEIFKVVCELIIPILIFGVLFAVGKFIHVRLLNSKSRILNPGEYFPDEELETLKQVYYLVMMLIFFAFILYIMIVQANEVFAIAVLQILVSVYVALTLDYSYLKNKILFFLLVPFEAIIFLVFNDFLMIWPIYLMHILVYAYFIKVYFDKFRKYTETNGLGITIILLFAIVFISFIITLFVEGVEPLNSAVMVSNAFTSNGYAILGNSGIGKLTSLVLVWSGYIISGVGTATLTAAIMMRHNQKREKELNKRLDELESLIKNSNNKE</sequence>
<evidence type="ECO:0000313" key="4">
    <source>
        <dbReference type="Proteomes" id="UP000008680"/>
    </source>
</evidence>
<evidence type="ECO:0000256" key="2">
    <source>
        <dbReference type="SAM" id="Phobius"/>
    </source>
</evidence>
<dbReference type="KEGG" id="mru:mru_0375"/>
<accession>D3E0I1</accession>
<gene>
    <name evidence="3" type="ordered locus">mru_0375</name>
</gene>
<dbReference type="AlphaFoldDB" id="D3E0I1"/>
<dbReference type="HOGENOM" id="CLU_1036704_0_0_2"/>
<reference evidence="3 4" key="1">
    <citation type="journal article" date="2010" name="PLoS ONE">
        <title>The genome sequence of the rumen methanogen Methanobrevibacter ruminantium reveals new possibilities for controlling ruminant methane emissions.</title>
        <authorList>
            <person name="Leahy S.C."/>
            <person name="Kelly W.J."/>
            <person name="Altermann E."/>
            <person name="Ronimus R.S."/>
            <person name="Yeoman C.J."/>
            <person name="Pacheco D.M."/>
            <person name="Li D."/>
            <person name="Kong Z."/>
            <person name="McTavish S."/>
            <person name="Sang C."/>
            <person name="Lambie S.C."/>
            <person name="Janssen P.H."/>
            <person name="Dey D."/>
            <person name="Attwood G.T."/>
        </authorList>
    </citation>
    <scope>NUCLEOTIDE SEQUENCE [LARGE SCALE GENOMIC DNA]</scope>
    <source>
        <strain evidence="4">ATCC 35063 / DSM 1093 / JCM 13430 / OCM 146 / M1</strain>
    </source>
</reference>
<keyword evidence="4" id="KW-1185">Reference proteome</keyword>
<feature type="transmembrane region" description="Helical" evidence="2">
    <location>
        <begin position="6"/>
        <end position="27"/>
    </location>
</feature>
<proteinExistence type="predicted"/>
<keyword evidence="2" id="KW-1133">Transmembrane helix</keyword>
<evidence type="ECO:0000313" key="3">
    <source>
        <dbReference type="EMBL" id="ADC46227.1"/>
    </source>
</evidence>
<protein>
    <submittedName>
        <fullName evidence="3">Uncharacterized protein</fullName>
    </submittedName>
</protein>